<proteinExistence type="predicted"/>
<comment type="caution">
    <text evidence="2">The sequence shown here is derived from an EMBL/GenBank/DDBJ whole genome shotgun (WGS) entry which is preliminary data.</text>
</comment>
<sequence>MDPVHATAGSYGSQRVEETQESRDVASASTEQVEKGTSLGFRKFREALMAKKFKNQDNLPVAIEAVAGLYIGSYGAATNLQALQQAGITHVLCVSQRLSLK</sequence>
<name>A0A976FMB4_BRELC</name>
<dbReference type="OrthoDB" id="10252009at2759"/>
<dbReference type="KEGG" id="blac:94352423"/>
<gene>
    <name evidence="2" type="ORF">CCR75_008702</name>
</gene>
<feature type="region of interest" description="Disordered" evidence="1">
    <location>
        <begin position="1"/>
        <end position="35"/>
    </location>
</feature>
<evidence type="ECO:0000313" key="3">
    <source>
        <dbReference type="Proteomes" id="UP000294530"/>
    </source>
</evidence>
<dbReference type="GeneID" id="94352423"/>
<organism evidence="2 3">
    <name type="scientific">Bremia lactucae</name>
    <name type="common">Lettuce downy mildew</name>
    <dbReference type="NCBI Taxonomy" id="4779"/>
    <lineage>
        <taxon>Eukaryota</taxon>
        <taxon>Sar</taxon>
        <taxon>Stramenopiles</taxon>
        <taxon>Oomycota</taxon>
        <taxon>Peronosporomycetes</taxon>
        <taxon>Peronosporales</taxon>
        <taxon>Peronosporaceae</taxon>
        <taxon>Bremia</taxon>
    </lineage>
</organism>
<dbReference type="RefSeq" id="XP_067818698.1">
    <property type="nucleotide sequence ID" value="XM_067966752.1"/>
</dbReference>
<evidence type="ECO:0000313" key="2">
    <source>
        <dbReference type="EMBL" id="TDH69199.1"/>
    </source>
</evidence>
<feature type="compositionally biased region" description="Basic and acidic residues" evidence="1">
    <location>
        <begin position="15"/>
        <end position="24"/>
    </location>
</feature>
<keyword evidence="3" id="KW-1185">Reference proteome</keyword>
<dbReference type="AlphaFoldDB" id="A0A976FMB4"/>
<accession>A0A976FMB4</accession>
<dbReference type="Gene3D" id="3.90.190.10">
    <property type="entry name" value="Protein tyrosine phosphatase superfamily"/>
    <property type="match status" value="1"/>
</dbReference>
<dbReference type="Proteomes" id="UP000294530">
    <property type="component" value="Unassembled WGS sequence"/>
</dbReference>
<protein>
    <submittedName>
        <fullName evidence="2">Uncharacterized protein</fullName>
    </submittedName>
</protein>
<reference evidence="2 3" key="1">
    <citation type="journal article" date="2021" name="Genome Biol.">
        <title>AFLAP: assembly-free linkage analysis pipeline using k-mers from genome sequencing data.</title>
        <authorList>
            <person name="Fletcher K."/>
            <person name="Zhang L."/>
            <person name="Gil J."/>
            <person name="Han R."/>
            <person name="Cavanaugh K."/>
            <person name="Michelmore R."/>
        </authorList>
    </citation>
    <scope>NUCLEOTIDE SEQUENCE [LARGE SCALE GENOMIC DNA]</scope>
    <source>
        <strain evidence="2 3">SF5</strain>
    </source>
</reference>
<dbReference type="EMBL" id="SHOA02000005">
    <property type="protein sequence ID" value="TDH69199.1"/>
    <property type="molecule type" value="Genomic_DNA"/>
</dbReference>
<evidence type="ECO:0000256" key="1">
    <source>
        <dbReference type="SAM" id="MobiDB-lite"/>
    </source>
</evidence>
<dbReference type="InterPro" id="IPR029021">
    <property type="entry name" value="Prot-tyrosine_phosphatase-like"/>
</dbReference>